<keyword evidence="8" id="KW-1185">Reference proteome</keyword>
<feature type="compositionally biased region" description="Low complexity" evidence="4">
    <location>
        <begin position="175"/>
        <end position="187"/>
    </location>
</feature>
<dbReference type="GO" id="GO:0003730">
    <property type="term" value="F:mRNA 3'-UTR binding"/>
    <property type="evidence" value="ECO:0007669"/>
    <property type="project" value="TreeGrafter"/>
</dbReference>
<dbReference type="EMBL" id="JAAAID010001280">
    <property type="protein sequence ID" value="KAG0010714.1"/>
    <property type="molecule type" value="Genomic_DNA"/>
</dbReference>
<feature type="region of interest" description="Disordered" evidence="4">
    <location>
        <begin position="27"/>
        <end position="104"/>
    </location>
</feature>
<evidence type="ECO:0000256" key="3">
    <source>
        <dbReference type="PROSITE-ProRule" id="PRU00332"/>
    </source>
</evidence>
<dbReference type="InterPro" id="IPR045180">
    <property type="entry name" value="La_dom_prot"/>
</dbReference>
<dbReference type="Gene3D" id="1.10.10.10">
    <property type="entry name" value="Winged helix-like DNA-binding domain superfamily/Winged helix DNA-binding domain"/>
    <property type="match status" value="1"/>
</dbReference>
<dbReference type="PROSITE" id="PS50102">
    <property type="entry name" value="RRM"/>
    <property type="match status" value="1"/>
</dbReference>
<feature type="compositionally biased region" description="Low complexity" evidence="4">
    <location>
        <begin position="36"/>
        <end position="74"/>
    </location>
</feature>
<evidence type="ECO:0000259" key="6">
    <source>
        <dbReference type="PROSITE" id="PS50961"/>
    </source>
</evidence>
<dbReference type="InterPro" id="IPR012677">
    <property type="entry name" value="Nucleotide-bd_a/b_plait_sf"/>
</dbReference>
<name>A0A9P6SXW6_9FUNG</name>
<dbReference type="CDD" id="cd07323">
    <property type="entry name" value="LAM"/>
    <property type="match status" value="1"/>
</dbReference>
<dbReference type="InterPro" id="IPR006630">
    <property type="entry name" value="La_HTH"/>
</dbReference>
<dbReference type="PANTHER" id="PTHR22792:SF131">
    <property type="entry name" value="LA-RELATED PROTEIN LARP4B"/>
    <property type="match status" value="1"/>
</dbReference>
<gene>
    <name evidence="7" type="primary">LARP4B</name>
    <name evidence="7" type="ORF">BGZ80_001246</name>
</gene>
<dbReference type="PROSITE" id="PS50961">
    <property type="entry name" value="HTH_LA"/>
    <property type="match status" value="1"/>
</dbReference>
<evidence type="ECO:0000256" key="1">
    <source>
        <dbReference type="ARBA" id="ARBA00022553"/>
    </source>
</evidence>
<evidence type="ECO:0000259" key="5">
    <source>
        <dbReference type="PROSITE" id="PS50102"/>
    </source>
</evidence>
<dbReference type="GO" id="GO:0005829">
    <property type="term" value="C:cytosol"/>
    <property type="evidence" value="ECO:0007669"/>
    <property type="project" value="TreeGrafter"/>
</dbReference>
<feature type="region of interest" description="Disordered" evidence="4">
    <location>
        <begin position="817"/>
        <end position="1044"/>
    </location>
</feature>
<reference evidence="7" key="1">
    <citation type="journal article" date="2020" name="Fungal Divers.">
        <title>Resolving the Mortierellaceae phylogeny through synthesis of multi-gene phylogenetics and phylogenomics.</title>
        <authorList>
            <person name="Vandepol N."/>
            <person name="Liber J."/>
            <person name="Desiro A."/>
            <person name="Na H."/>
            <person name="Kennedy M."/>
            <person name="Barry K."/>
            <person name="Grigoriev I.V."/>
            <person name="Miller A.N."/>
            <person name="O'Donnell K."/>
            <person name="Stajich J.E."/>
            <person name="Bonito G."/>
        </authorList>
    </citation>
    <scope>NUCLEOTIDE SEQUENCE</scope>
    <source>
        <strain evidence="7">NRRL 2769</strain>
    </source>
</reference>
<dbReference type="Pfam" id="PF26088">
    <property type="entry name" value="RRM_LARP4"/>
    <property type="match status" value="1"/>
</dbReference>
<dbReference type="Gene3D" id="3.30.70.330">
    <property type="match status" value="1"/>
</dbReference>
<feature type="region of interest" description="Disordered" evidence="4">
    <location>
        <begin position="732"/>
        <end position="780"/>
    </location>
</feature>
<sequence>MNNNPAMAQMPAMNAYAMDMGGISQLQPRHTQQRSYYKNKGNRSNGNNSQRTAPPRNSNNHNNNNDVSNGGRNVHGNNAHGKASSAYRNQNNSNRTHNQQQHQINTHYRQHDYSAQNQGHTYAISGRMDLPHQPPNHRKYSNDSGIMIPNSHYRQQGSYPLPIEAHIQDPNLVMSRSSSYESTQQQEYHTHGFHPTHSPGPHLDVDDRCTPDSSVHRQSMQSSHSDAQHSEGSYSPEGPWSAPDVGTPVPSDTTYQFQPTYMVPWIYPQHVVHEFPQMMPLNSHPPQAMSESQDGLEAGRQSPSSSNVTPDVKVSYGRDRLREQLEWYFSPRNLATDTYLVSKMNAHHWVPISVITEFKKVKEITDDIQEVVSALRRSSMVLVDDSGSMVKAVTVDRPRTTLILRELPEDTTSEEISGIFADACPAKSVKKESVGNMWFVEFETAEDALAMLMHTRGKYLRDTPIAARLKSNTVLTGGEYRETQKVLFVAGNTAIPGPAYSWPSSPPNLSDDSCAPGFPMPYRRFPAEDGIEGQQLWSPPQVSNQSPQDMTHRHLMEHSYPPDVFIPPNAYGINGQMWIPAPAFAMPLQGTQLDRIYASHDSNYAGELGRNDHRIQSGHDNGEGFVSRKGGYNNRKSHAGGSGEGQNWRHGRRENVEYGRQDFQRYNQREGWDYRQQNIHDGYNYYPPKGYGRYPSKEIPGVTQPIRFSLHGNSRLDLSSTSGFHSYNNIKKKKTKTRNKHSKNQQGAEHIPSDICESNKGQHINDHTTTRTSEEPNCEQAEGPCMEITGGLMNLAIESSIVGVETTSVAPEELQVTTVDHSHDSLDQGKESEFESRTSDPPVAKSYWKSGRNNRRRNGGRQPAKIAQKTPSFELDNFPPLPSTNASGLQGSIPTDLSKSSGRPSHSWVPRSAKAQVNDDEFPGLSQKHPESPSVVDQDSSFASDSNQNQPQSSVSEGAHIGGKSNEESSKSTSVVGVVTRAIEHNNEGAVEEERHDKNSLGEGATKPGGGFSYASALKVQQQQHQREGPVESVAPVVMSNNRV</sequence>
<feature type="region of interest" description="Disordered" evidence="4">
    <location>
        <begin position="278"/>
        <end position="312"/>
    </location>
</feature>
<dbReference type="InterPro" id="IPR000504">
    <property type="entry name" value="RRM_dom"/>
</dbReference>
<feature type="domain" description="RRM" evidence="5">
    <location>
        <begin position="400"/>
        <end position="472"/>
    </location>
</feature>
<dbReference type="SMART" id="SM00715">
    <property type="entry name" value="LA"/>
    <property type="match status" value="1"/>
</dbReference>
<feature type="compositionally biased region" description="Basic residues" evidence="4">
    <location>
        <begin position="732"/>
        <end position="743"/>
    </location>
</feature>
<dbReference type="SMART" id="SM00360">
    <property type="entry name" value="RRM"/>
    <property type="match status" value="1"/>
</dbReference>
<dbReference type="GO" id="GO:0045727">
    <property type="term" value="P:positive regulation of translation"/>
    <property type="evidence" value="ECO:0007669"/>
    <property type="project" value="TreeGrafter"/>
</dbReference>
<feature type="compositionally biased region" description="Polar residues" evidence="4">
    <location>
        <begin position="86"/>
        <end position="95"/>
    </location>
</feature>
<evidence type="ECO:0000256" key="4">
    <source>
        <dbReference type="SAM" id="MobiDB-lite"/>
    </source>
</evidence>
<feature type="compositionally biased region" description="Basic and acidic residues" evidence="4">
    <location>
        <begin position="763"/>
        <end position="774"/>
    </location>
</feature>
<feature type="compositionally biased region" description="Basic and acidic residues" evidence="4">
    <location>
        <begin position="982"/>
        <end position="1000"/>
    </location>
</feature>
<dbReference type="InterPro" id="IPR058699">
    <property type="entry name" value="RRM_LARP4/4B"/>
</dbReference>
<evidence type="ECO:0000313" key="8">
    <source>
        <dbReference type="Proteomes" id="UP000703661"/>
    </source>
</evidence>
<dbReference type="SUPFAM" id="SSF46785">
    <property type="entry name" value="Winged helix' DNA-binding domain"/>
    <property type="match status" value="1"/>
</dbReference>
<dbReference type="SUPFAM" id="SSF54928">
    <property type="entry name" value="RNA-binding domain, RBD"/>
    <property type="match status" value="1"/>
</dbReference>
<dbReference type="Pfam" id="PF05383">
    <property type="entry name" value="La"/>
    <property type="match status" value="1"/>
</dbReference>
<dbReference type="AlphaFoldDB" id="A0A9P6SXW6"/>
<dbReference type="GO" id="GO:0010494">
    <property type="term" value="C:cytoplasmic stress granule"/>
    <property type="evidence" value="ECO:0007669"/>
    <property type="project" value="TreeGrafter"/>
</dbReference>
<dbReference type="Proteomes" id="UP000703661">
    <property type="component" value="Unassembled WGS sequence"/>
</dbReference>
<feature type="region of interest" description="Disordered" evidence="4">
    <location>
        <begin position="608"/>
        <end position="651"/>
    </location>
</feature>
<dbReference type="PANTHER" id="PTHR22792">
    <property type="entry name" value="LUPUS LA PROTEIN-RELATED"/>
    <property type="match status" value="1"/>
</dbReference>
<keyword evidence="2 3" id="KW-0694">RNA-binding</keyword>
<protein>
    <submittedName>
        <fullName evidence="7">La- protein 4B</fullName>
    </submittedName>
</protein>
<feature type="compositionally biased region" description="Low complexity" evidence="4">
    <location>
        <begin position="971"/>
        <end position="980"/>
    </location>
</feature>
<feature type="compositionally biased region" description="Polar residues" evidence="4">
    <location>
        <begin position="935"/>
        <end position="956"/>
    </location>
</feature>
<evidence type="ECO:0000256" key="2">
    <source>
        <dbReference type="ARBA" id="ARBA00022884"/>
    </source>
</evidence>
<feature type="region of interest" description="Disordered" evidence="4">
    <location>
        <begin position="175"/>
        <end position="252"/>
    </location>
</feature>
<evidence type="ECO:0000313" key="7">
    <source>
        <dbReference type="EMBL" id="KAG0010714.1"/>
    </source>
</evidence>
<organism evidence="7 8">
    <name type="scientific">Entomortierella chlamydospora</name>
    <dbReference type="NCBI Taxonomy" id="101097"/>
    <lineage>
        <taxon>Eukaryota</taxon>
        <taxon>Fungi</taxon>
        <taxon>Fungi incertae sedis</taxon>
        <taxon>Mucoromycota</taxon>
        <taxon>Mortierellomycotina</taxon>
        <taxon>Mortierellomycetes</taxon>
        <taxon>Mortierellales</taxon>
        <taxon>Mortierellaceae</taxon>
        <taxon>Entomortierella</taxon>
    </lineage>
</organism>
<accession>A0A9P6SXW6</accession>
<feature type="domain" description="HTH La-type RNA-binding" evidence="6">
    <location>
        <begin position="311"/>
        <end position="401"/>
    </location>
</feature>
<feature type="compositionally biased region" description="Polar residues" evidence="4">
    <location>
        <begin position="211"/>
        <end position="233"/>
    </location>
</feature>
<dbReference type="InterPro" id="IPR036388">
    <property type="entry name" value="WH-like_DNA-bd_sf"/>
</dbReference>
<keyword evidence="1" id="KW-0597">Phosphoprotein</keyword>
<comment type="caution">
    <text evidence="7">The sequence shown here is derived from an EMBL/GenBank/DDBJ whole genome shotgun (WGS) entry which is preliminary data.</text>
</comment>
<feature type="compositionally biased region" description="Basic and acidic residues" evidence="4">
    <location>
        <begin position="609"/>
        <end position="622"/>
    </location>
</feature>
<feature type="compositionally biased region" description="Polar residues" evidence="4">
    <location>
        <begin position="883"/>
        <end position="904"/>
    </location>
</feature>
<feature type="compositionally biased region" description="Basic and acidic residues" evidence="4">
    <location>
        <begin position="820"/>
        <end position="838"/>
    </location>
</feature>
<dbReference type="InterPro" id="IPR035979">
    <property type="entry name" value="RBD_domain_sf"/>
</dbReference>
<proteinExistence type="predicted"/>
<dbReference type="InterPro" id="IPR036390">
    <property type="entry name" value="WH_DNA-bd_sf"/>
</dbReference>